<comment type="caution">
    <text evidence="1">The sequence shown here is derived from an EMBL/GenBank/DDBJ whole genome shotgun (WGS) entry which is preliminary data.</text>
</comment>
<evidence type="ECO:0000313" key="2">
    <source>
        <dbReference type="Proteomes" id="UP000295620"/>
    </source>
</evidence>
<keyword evidence="2" id="KW-1185">Reference proteome</keyword>
<dbReference type="AlphaFoldDB" id="A0A4R6T394"/>
<feature type="non-terminal residue" evidence="1">
    <location>
        <position position="1"/>
    </location>
</feature>
<name>A0A4R6T394_9SPHI</name>
<evidence type="ECO:0000313" key="1">
    <source>
        <dbReference type="EMBL" id="TDQ12218.1"/>
    </source>
</evidence>
<dbReference type="RefSeq" id="WP_166664840.1">
    <property type="nucleotide sequence ID" value="NZ_SNYC01000003.1"/>
</dbReference>
<reference evidence="1 2" key="1">
    <citation type="submission" date="2019-03" db="EMBL/GenBank/DDBJ databases">
        <title>Genomic Encyclopedia of Archaeal and Bacterial Type Strains, Phase II (KMG-II): from individual species to whole genera.</title>
        <authorList>
            <person name="Goeker M."/>
        </authorList>
    </citation>
    <scope>NUCLEOTIDE SEQUENCE [LARGE SCALE GENOMIC DNA]</scope>
    <source>
        <strain evidence="1 2">DSM 19035</strain>
    </source>
</reference>
<accession>A0A4R6T394</accession>
<organism evidence="1 2">
    <name type="scientific">Pedobacter metabolipauper</name>
    <dbReference type="NCBI Taxonomy" id="425513"/>
    <lineage>
        <taxon>Bacteria</taxon>
        <taxon>Pseudomonadati</taxon>
        <taxon>Bacteroidota</taxon>
        <taxon>Sphingobacteriia</taxon>
        <taxon>Sphingobacteriales</taxon>
        <taxon>Sphingobacteriaceae</taxon>
        <taxon>Pedobacter</taxon>
    </lineage>
</organism>
<dbReference type="EMBL" id="SNYC01000003">
    <property type="protein sequence ID" value="TDQ12218.1"/>
    <property type="molecule type" value="Genomic_DNA"/>
</dbReference>
<proteinExistence type="predicted"/>
<sequence>CFSYNQALTEISLGAVTLQVKDVDGYCFVVQQTKSTKGIKIYSGYNLVNIDNKKIKRQDAFVAEKDGFYAHGETVKKAISDVQFKIVAEKLKNEPILPDTVITINHYRLITGACEMGVNSWMENTFTEKERVDVAENGIKASKLLPILKKKNAYGLDRFTSLVAF</sequence>
<dbReference type="Proteomes" id="UP000295620">
    <property type="component" value="Unassembled WGS sequence"/>
</dbReference>
<protein>
    <submittedName>
        <fullName evidence="1">Uncharacterized protein</fullName>
    </submittedName>
</protein>
<gene>
    <name evidence="1" type="ORF">ATK78_1352</name>
</gene>